<dbReference type="RefSeq" id="WP_097012202.1">
    <property type="nucleotide sequence ID" value="NZ_LT907975.1"/>
</dbReference>
<dbReference type="SUPFAM" id="SSF53335">
    <property type="entry name" value="S-adenosyl-L-methionine-dependent methyltransferases"/>
    <property type="match status" value="1"/>
</dbReference>
<reference evidence="2" key="1">
    <citation type="submission" date="2017-09" db="EMBL/GenBank/DDBJ databases">
        <authorList>
            <person name="Regsiter A."/>
            <person name="William W."/>
        </authorList>
    </citation>
    <scope>NUCLEOTIDE SEQUENCE [LARGE SCALE GENOMIC DNA]</scope>
    <source>
        <strain evidence="2">500-1</strain>
    </source>
</reference>
<sequence>MKSDIKKYFTNKEHLKKRTYDRFYNYLHYLKRPVRIWWRVVSKKYGEVVANTHEIVKLSDQVKDFEDCGKYRNFKRYFSINFRRVFELGLHKQSSINILDIGCGGGFFLYIARMFGHTPHGIDLDYHKIYNHMVNYFDIPRLDHRIEPNQPIPSLGQKFDLITAFAICFHNCGKKPWNHQEWKFFLNDIENNFIKKNGRLHLFFNNDPHGDFQYALEQISKCGYEMTVDHKTIDIVFK</sequence>
<keyword evidence="2" id="KW-1185">Reference proteome</keyword>
<dbReference type="KEGG" id="pprf:DPRO_2413"/>
<proteinExistence type="predicted"/>
<dbReference type="Proteomes" id="UP000219215">
    <property type="component" value="Chromosome DPRO"/>
</dbReference>
<dbReference type="Gene3D" id="3.40.50.150">
    <property type="entry name" value="Vaccinia Virus protein VP39"/>
    <property type="match status" value="1"/>
</dbReference>
<dbReference type="AlphaFoldDB" id="A0A2C8FBA7"/>
<dbReference type="EMBL" id="LT907975">
    <property type="protein sequence ID" value="SOB59320.1"/>
    <property type="molecule type" value="Genomic_DNA"/>
</dbReference>
<dbReference type="OrthoDB" id="5464971at2"/>
<accession>A0A2C8FBA7</accession>
<name>A0A2C8FBA7_9BACT</name>
<organism evidence="1 2">
    <name type="scientific">Pseudodesulfovibrio profundus</name>
    <dbReference type="NCBI Taxonomy" id="57320"/>
    <lineage>
        <taxon>Bacteria</taxon>
        <taxon>Pseudomonadati</taxon>
        <taxon>Thermodesulfobacteriota</taxon>
        <taxon>Desulfovibrionia</taxon>
        <taxon>Desulfovibrionales</taxon>
        <taxon>Desulfovibrionaceae</taxon>
    </lineage>
</organism>
<protein>
    <recommendedName>
        <fullName evidence="3">Methyltransferase type 11 domain-containing protein</fullName>
    </recommendedName>
</protein>
<dbReference type="InterPro" id="IPR029063">
    <property type="entry name" value="SAM-dependent_MTases_sf"/>
</dbReference>
<evidence type="ECO:0008006" key="3">
    <source>
        <dbReference type="Google" id="ProtNLM"/>
    </source>
</evidence>
<gene>
    <name evidence="1" type="ORF">DPRO_2413</name>
</gene>
<dbReference type="Pfam" id="PF13489">
    <property type="entry name" value="Methyltransf_23"/>
    <property type="match status" value="1"/>
</dbReference>
<evidence type="ECO:0000313" key="1">
    <source>
        <dbReference type="EMBL" id="SOB59320.1"/>
    </source>
</evidence>
<evidence type="ECO:0000313" key="2">
    <source>
        <dbReference type="Proteomes" id="UP000219215"/>
    </source>
</evidence>